<evidence type="ECO:0000256" key="1">
    <source>
        <dbReference type="ARBA" id="ARBA00022679"/>
    </source>
</evidence>
<sequence>MPKICAAAALSRFRVLDLSRVRAGPTCVRMLADFGADVIRIEPPPGIDPNEAMFAADRLSGDFQNLNRNKRSLTLNLKTPDGLAVFKRLVKDADVVVENWRPDVKHRLGVDYEALAAINPRIILASISGFGQDGPYAKRPGFDQIVQGMGGLMSVTGLPHQGPVRAGLAVADSSTGLYAAVGILIALLEREQSGRGQWLHASLLHTQIAMMDFQAARYLNEGDVPVQVGNDHPTSSPMGLFEAFDGYVNLGASGEGNWKRFCESLDMPQWSSDPEFETEKLRVKNRNRLNHEIQQKFAERPVAHWVDTLNAAGVPCGPVYTVPQMFEDAQVRHLQVEQALKTPDGVDRHYITQPVRLARTPGTLARWAPGWGEHTDELLAEVGFDAAAVAQLHEKGVV</sequence>
<dbReference type="RefSeq" id="WP_035929978.1">
    <property type="nucleotide sequence ID" value="NZ_CADFFX010000004.1"/>
</dbReference>
<name>A0A069PNI5_9BURK</name>
<dbReference type="InterPro" id="IPR050483">
    <property type="entry name" value="CoA-transferase_III_domain"/>
</dbReference>
<dbReference type="Gene3D" id="3.30.1540.10">
    <property type="entry name" value="formyl-coa transferase, domain 3"/>
    <property type="match status" value="1"/>
</dbReference>
<dbReference type="InterPro" id="IPR003673">
    <property type="entry name" value="CoA-Trfase_fam_III"/>
</dbReference>
<proteinExistence type="predicted"/>
<keyword evidence="3" id="KW-1185">Reference proteome</keyword>
<dbReference type="Proteomes" id="UP000027466">
    <property type="component" value="Unassembled WGS sequence"/>
</dbReference>
<keyword evidence="1 2" id="KW-0808">Transferase</keyword>
<accession>A0A069PNI5</accession>
<comment type="caution">
    <text evidence="2">The sequence shown here is derived from an EMBL/GenBank/DDBJ whole genome shotgun (WGS) entry which is preliminary data.</text>
</comment>
<dbReference type="STRING" id="60547.GCA_000751215_02230"/>
<dbReference type="PANTHER" id="PTHR48207:SF3">
    <property type="entry name" value="SUCCINATE--HYDROXYMETHYLGLUTARATE COA-TRANSFERASE"/>
    <property type="match status" value="1"/>
</dbReference>
<dbReference type="SUPFAM" id="SSF89796">
    <property type="entry name" value="CoA-transferase family III (CaiB/BaiF)"/>
    <property type="match status" value="1"/>
</dbReference>
<evidence type="ECO:0000313" key="3">
    <source>
        <dbReference type="Proteomes" id="UP000027466"/>
    </source>
</evidence>
<dbReference type="EMBL" id="JFHC01000072">
    <property type="protein sequence ID" value="KDR38886.1"/>
    <property type="molecule type" value="Genomic_DNA"/>
</dbReference>
<dbReference type="AlphaFoldDB" id="A0A069PNI5"/>
<gene>
    <name evidence="2" type="ORF">BG61_36650</name>
</gene>
<dbReference type="Gene3D" id="3.40.50.10540">
    <property type="entry name" value="Crotonobetainyl-coa:carnitine coa-transferase, domain 1"/>
    <property type="match status" value="1"/>
</dbReference>
<dbReference type="InterPro" id="IPR023606">
    <property type="entry name" value="CoA-Trfase_III_dom_1_sf"/>
</dbReference>
<protein>
    <submittedName>
        <fullName evidence="2">CoA-transferase</fullName>
    </submittedName>
</protein>
<evidence type="ECO:0000313" key="2">
    <source>
        <dbReference type="EMBL" id="KDR38886.1"/>
    </source>
</evidence>
<dbReference type="PANTHER" id="PTHR48207">
    <property type="entry name" value="SUCCINATE--HYDROXYMETHYLGLUTARATE COA-TRANSFERASE"/>
    <property type="match status" value="1"/>
</dbReference>
<dbReference type="InterPro" id="IPR044855">
    <property type="entry name" value="CoA-Trfase_III_dom3_sf"/>
</dbReference>
<dbReference type="Pfam" id="PF02515">
    <property type="entry name" value="CoA_transf_3"/>
    <property type="match status" value="1"/>
</dbReference>
<dbReference type="GO" id="GO:0008410">
    <property type="term" value="F:CoA-transferase activity"/>
    <property type="evidence" value="ECO:0007669"/>
    <property type="project" value="TreeGrafter"/>
</dbReference>
<reference evidence="2 3" key="1">
    <citation type="submission" date="2014-03" db="EMBL/GenBank/DDBJ databases">
        <title>Draft Genome Sequences of Four Burkholderia Strains.</title>
        <authorList>
            <person name="Liu X.Y."/>
            <person name="Li C.X."/>
            <person name="Xu J.H."/>
        </authorList>
    </citation>
    <scope>NUCLEOTIDE SEQUENCE [LARGE SCALE GENOMIC DNA]</scope>
    <source>
        <strain evidence="2 3">DSM 50014</strain>
    </source>
</reference>
<organism evidence="2 3">
    <name type="scientific">Caballeronia glathei</name>
    <dbReference type="NCBI Taxonomy" id="60547"/>
    <lineage>
        <taxon>Bacteria</taxon>
        <taxon>Pseudomonadati</taxon>
        <taxon>Pseudomonadota</taxon>
        <taxon>Betaproteobacteria</taxon>
        <taxon>Burkholderiales</taxon>
        <taxon>Burkholderiaceae</taxon>
        <taxon>Caballeronia</taxon>
    </lineage>
</organism>